<dbReference type="Gramene" id="CDY36152">
    <property type="protein sequence ID" value="CDY36152"/>
    <property type="gene ID" value="GSBRNA2T00060001001"/>
</dbReference>
<name>A0A078HED5_BRANA</name>
<proteinExistence type="predicted"/>
<accession>A0A078HED5</accession>
<dbReference type="PaxDb" id="3708-A0A078HED5"/>
<reference evidence="1 2" key="1">
    <citation type="journal article" date="2014" name="Science">
        <title>Plant genetics. Early allopolyploid evolution in the post-Neolithic Brassica napus oilseed genome.</title>
        <authorList>
            <person name="Chalhoub B."/>
            <person name="Denoeud F."/>
            <person name="Liu S."/>
            <person name="Parkin I.A."/>
            <person name="Tang H."/>
            <person name="Wang X."/>
            <person name="Chiquet J."/>
            <person name="Belcram H."/>
            <person name="Tong C."/>
            <person name="Samans B."/>
            <person name="Correa M."/>
            <person name="Da Silva C."/>
            <person name="Just J."/>
            <person name="Falentin C."/>
            <person name="Koh C.S."/>
            <person name="Le Clainche I."/>
            <person name="Bernard M."/>
            <person name="Bento P."/>
            <person name="Noel B."/>
            <person name="Labadie K."/>
            <person name="Alberti A."/>
            <person name="Charles M."/>
            <person name="Arnaud D."/>
            <person name="Guo H."/>
            <person name="Daviaud C."/>
            <person name="Alamery S."/>
            <person name="Jabbari K."/>
            <person name="Zhao M."/>
            <person name="Edger P.P."/>
            <person name="Chelaifa H."/>
            <person name="Tack D."/>
            <person name="Lassalle G."/>
            <person name="Mestiri I."/>
            <person name="Schnel N."/>
            <person name="Le Paslier M.C."/>
            <person name="Fan G."/>
            <person name="Renault V."/>
            <person name="Bayer P.E."/>
            <person name="Golicz A.A."/>
            <person name="Manoli S."/>
            <person name="Lee T.H."/>
            <person name="Thi V.H."/>
            <person name="Chalabi S."/>
            <person name="Hu Q."/>
            <person name="Fan C."/>
            <person name="Tollenaere R."/>
            <person name="Lu Y."/>
            <person name="Battail C."/>
            <person name="Shen J."/>
            <person name="Sidebottom C.H."/>
            <person name="Wang X."/>
            <person name="Canaguier A."/>
            <person name="Chauveau A."/>
            <person name="Berard A."/>
            <person name="Deniot G."/>
            <person name="Guan M."/>
            <person name="Liu Z."/>
            <person name="Sun F."/>
            <person name="Lim Y.P."/>
            <person name="Lyons E."/>
            <person name="Town C.D."/>
            <person name="Bancroft I."/>
            <person name="Wang X."/>
            <person name="Meng J."/>
            <person name="Ma J."/>
            <person name="Pires J.C."/>
            <person name="King G.J."/>
            <person name="Brunel D."/>
            <person name="Delourme R."/>
            <person name="Renard M."/>
            <person name="Aury J.M."/>
            <person name="Adams K.L."/>
            <person name="Batley J."/>
            <person name="Snowdon R.J."/>
            <person name="Tost J."/>
            <person name="Edwards D."/>
            <person name="Zhou Y."/>
            <person name="Hua W."/>
            <person name="Sharpe A.G."/>
            <person name="Paterson A.H."/>
            <person name="Guan C."/>
            <person name="Wincker P."/>
        </authorList>
    </citation>
    <scope>NUCLEOTIDE SEQUENCE [LARGE SCALE GENOMIC DNA]</scope>
    <source>
        <strain evidence="2">cv. Darmor-bzh</strain>
    </source>
</reference>
<dbReference type="EMBL" id="LK032368">
    <property type="protein sequence ID" value="CDY36152.1"/>
    <property type="molecule type" value="Genomic_DNA"/>
</dbReference>
<organism evidence="1 2">
    <name type="scientific">Brassica napus</name>
    <name type="common">Rape</name>
    <dbReference type="NCBI Taxonomy" id="3708"/>
    <lineage>
        <taxon>Eukaryota</taxon>
        <taxon>Viridiplantae</taxon>
        <taxon>Streptophyta</taxon>
        <taxon>Embryophyta</taxon>
        <taxon>Tracheophyta</taxon>
        <taxon>Spermatophyta</taxon>
        <taxon>Magnoliopsida</taxon>
        <taxon>eudicotyledons</taxon>
        <taxon>Gunneridae</taxon>
        <taxon>Pentapetalae</taxon>
        <taxon>rosids</taxon>
        <taxon>malvids</taxon>
        <taxon>Brassicales</taxon>
        <taxon>Brassicaceae</taxon>
        <taxon>Brassiceae</taxon>
        <taxon>Brassica</taxon>
    </lineage>
</organism>
<evidence type="ECO:0000313" key="2">
    <source>
        <dbReference type="Proteomes" id="UP000028999"/>
    </source>
</evidence>
<protein>
    <submittedName>
        <fullName evidence="1">BnaC04g37420D protein</fullName>
    </submittedName>
</protein>
<evidence type="ECO:0000313" key="1">
    <source>
        <dbReference type="EMBL" id="CDY36152.1"/>
    </source>
</evidence>
<gene>
    <name evidence="1" type="primary">BnaC04g37420D</name>
    <name evidence="1" type="ORF">GSBRNA2T00060001001</name>
</gene>
<sequence length="31" mass="3267">MKSHNDGSLYNAVAVGGVHQTLTCALSYNSK</sequence>
<keyword evidence="2" id="KW-1185">Reference proteome</keyword>
<dbReference type="AlphaFoldDB" id="A0A078HED5"/>
<dbReference type="Proteomes" id="UP000028999">
    <property type="component" value="Unassembled WGS sequence"/>
</dbReference>